<feature type="compositionally biased region" description="Basic and acidic residues" evidence="1">
    <location>
        <begin position="168"/>
        <end position="177"/>
    </location>
</feature>
<feature type="compositionally biased region" description="Gly residues" evidence="1">
    <location>
        <begin position="179"/>
        <end position="209"/>
    </location>
</feature>
<dbReference type="EMBL" id="REGN01006793">
    <property type="protein sequence ID" value="RNA08266.1"/>
    <property type="molecule type" value="Genomic_DNA"/>
</dbReference>
<dbReference type="Proteomes" id="UP000276133">
    <property type="component" value="Unassembled WGS sequence"/>
</dbReference>
<feature type="compositionally biased region" description="Low complexity" evidence="1">
    <location>
        <begin position="74"/>
        <end position="88"/>
    </location>
</feature>
<dbReference type="AlphaFoldDB" id="A0A3M7QA41"/>
<gene>
    <name evidence="2" type="ORF">BpHYR1_031437</name>
</gene>
<feature type="compositionally biased region" description="Polar residues" evidence="1">
    <location>
        <begin position="1"/>
        <end position="13"/>
    </location>
</feature>
<keyword evidence="3" id="KW-1185">Reference proteome</keyword>
<name>A0A3M7QA41_BRAPC</name>
<comment type="caution">
    <text evidence="2">The sequence shown here is derived from an EMBL/GenBank/DDBJ whole genome shotgun (WGS) entry which is preliminary data.</text>
</comment>
<reference evidence="2 3" key="1">
    <citation type="journal article" date="2018" name="Sci. Rep.">
        <title>Genomic signatures of local adaptation to the degree of environmental predictability in rotifers.</title>
        <authorList>
            <person name="Franch-Gras L."/>
            <person name="Hahn C."/>
            <person name="Garcia-Roger E.M."/>
            <person name="Carmona M.J."/>
            <person name="Serra M."/>
            <person name="Gomez A."/>
        </authorList>
    </citation>
    <scope>NUCLEOTIDE SEQUENCE [LARGE SCALE GENOMIC DNA]</scope>
    <source>
        <strain evidence="2">HYR1</strain>
    </source>
</reference>
<feature type="compositionally biased region" description="Basic residues" evidence="1">
    <location>
        <begin position="49"/>
        <end position="61"/>
    </location>
</feature>
<evidence type="ECO:0000313" key="3">
    <source>
        <dbReference type="Proteomes" id="UP000276133"/>
    </source>
</evidence>
<evidence type="ECO:0000313" key="2">
    <source>
        <dbReference type="EMBL" id="RNA08266.1"/>
    </source>
</evidence>
<proteinExistence type="predicted"/>
<feature type="region of interest" description="Disordered" evidence="1">
    <location>
        <begin position="1"/>
        <end position="217"/>
    </location>
</feature>
<organism evidence="2 3">
    <name type="scientific">Brachionus plicatilis</name>
    <name type="common">Marine rotifer</name>
    <name type="synonym">Brachionus muelleri</name>
    <dbReference type="NCBI Taxonomy" id="10195"/>
    <lineage>
        <taxon>Eukaryota</taxon>
        <taxon>Metazoa</taxon>
        <taxon>Spiralia</taxon>
        <taxon>Gnathifera</taxon>
        <taxon>Rotifera</taxon>
        <taxon>Eurotatoria</taxon>
        <taxon>Monogononta</taxon>
        <taxon>Pseudotrocha</taxon>
        <taxon>Ploima</taxon>
        <taxon>Brachionidae</taxon>
        <taxon>Brachionus</taxon>
    </lineage>
</organism>
<protein>
    <submittedName>
        <fullName evidence="2">Uncharacterized protein</fullName>
    </submittedName>
</protein>
<accession>A0A3M7QA41</accession>
<evidence type="ECO:0000256" key="1">
    <source>
        <dbReference type="SAM" id="MobiDB-lite"/>
    </source>
</evidence>
<sequence>MSDTAVQQMPNTETVHEQKEEQQQTGDEQPDDQQEQQQAPASNEGPALPRKRNNYRPRQRSHQANNEHDQRGDQANNQQQLEQDQNRPPRQPRYRRGPPRGPRNFQPRPDMEIQPQMDEPEQRVFYKSRTYRPSGRGGYRNPSYDNPGYDNPSYDNPMRPRGPMGGFRPRDSNDYRPRGGPGGMQRGMPRGGPRGGYRPRGGYFRGGNGRPNQPSYVSKDNEQLSIISTLFFQISHFVLLKTIFVIS</sequence>